<protein>
    <submittedName>
        <fullName evidence="1">Uncharacterized protein</fullName>
    </submittedName>
</protein>
<dbReference type="AlphaFoldDB" id="A0AAW2WBP6"/>
<sequence length="138" mass="15593">MNGLEKSINKLINMLVQYKTTIKKSTPSVLVGEASTFKAKGNRLDAGRKVRQRPKLSSQLKTLIVLLLFQRKLARERGRLVLSNSQGQTISAPITVRKGIGRRIIPNSLPSKVLKRSKKLKTRWSYNLVMARTLLLKL</sequence>
<name>A0AAW2WBP6_9LAMI</name>
<gene>
    <name evidence="1" type="ORF">Slati_2408700</name>
</gene>
<reference evidence="1" key="1">
    <citation type="submission" date="2020-06" db="EMBL/GenBank/DDBJ databases">
        <authorList>
            <person name="Li T."/>
            <person name="Hu X."/>
            <person name="Zhang T."/>
            <person name="Song X."/>
            <person name="Zhang H."/>
            <person name="Dai N."/>
            <person name="Sheng W."/>
            <person name="Hou X."/>
            <person name="Wei L."/>
        </authorList>
    </citation>
    <scope>NUCLEOTIDE SEQUENCE</scope>
    <source>
        <strain evidence="1">KEN1</strain>
        <tissue evidence="1">Leaf</tissue>
    </source>
</reference>
<proteinExistence type="predicted"/>
<evidence type="ECO:0000313" key="1">
    <source>
        <dbReference type="EMBL" id="KAL0439257.1"/>
    </source>
</evidence>
<organism evidence="1">
    <name type="scientific">Sesamum latifolium</name>
    <dbReference type="NCBI Taxonomy" id="2727402"/>
    <lineage>
        <taxon>Eukaryota</taxon>
        <taxon>Viridiplantae</taxon>
        <taxon>Streptophyta</taxon>
        <taxon>Embryophyta</taxon>
        <taxon>Tracheophyta</taxon>
        <taxon>Spermatophyta</taxon>
        <taxon>Magnoliopsida</taxon>
        <taxon>eudicotyledons</taxon>
        <taxon>Gunneridae</taxon>
        <taxon>Pentapetalae</taxon>
        <taxon>asterids</taxon>
        <taxon>lamiids</taxon>
        <taxon>Lamiales</taxon>
        <taxon>Pedaliaceae</taxon>
        <taxon>Sesamum</taxon>
    </lineage>
</organism>
<accession>A0AAW2WBP6</accession>
<dbReference type="EMBL" id="JACGWN010000008">
    <property type="protein sequence ID" value="KAL0439257.1"/>
    <property type="molecule type" value="Genomic_DNA"/>
</dbReference>
<comment type="caution">
    <text evidence="1">The sequence shown here is derived from an EMBL/GenBank/DDBJ whole genome shotgun (WGS) entry which is preliminary data.</text>
</comment>
<reference evidence="1" key="2">
    <citation type="journal article" date="2024" name="Plant">
        <title>Genomic evolution and insights into agronomic trait innovations of Sesamum species.</title>
        <authorList>
            <person name="Miao H."/>
            <person name="Wang L."/>
            <person name="Qu L."/>
            <person name="Liu H."/>
            <person name="Sun Y."/>
            <person name="Le M."/>
            <person name="Wang Q."/>
            <person name="Wei S."/>
            <person name="Zheng Y."/>
            <person name="Lin W."/>
            <person name="Duan Y."/>
            <person name="Cao H."/>
            <person name="Xiong S."/>
            <person name="Wang X."/>
            <person name="Wei L."/>
            <person name="Li C."/>
            <person name="Ma Q."/>
            <person name="Ju M."/>
            <person name="Zhao R."/>
            <person name="Li G."/>
            <person name="Mu C."/>
            <person name="Tian Q."/>
            <person name="Mei H."/>
            <person name="Zhang T."/>
            <person name="Gao T."/>
            <person name="Zhang H."/>
        </authorList>
    </citation>
    <scope>NUCLEOTIDE SEQUENCE</scope>
    <source>
        <strain evidence="1">KEN1</strain>
    </source>
</reference>